<sequence length="286" mass="33763">MDNEKLKHKLLRQLGTLTLSTEELNQLEAMYRQFVINDTLNVGSTKSIKKLILNELFKNKDIRRVCGDFFQNKDYFNKADLVQLFSMIASSKVGKYELFDSNYYSVELESVIESYSDKLLTEYGFEKVRNGWYKNQDSPEDDEFEIQIYYPNMIFSHESALYYHELTNVIPKKYITTVPRTYNNSNTRYGKLLKIVRTSKFISNDDVVIMKTNYQNEIRVTSIYRTICDVMNPKYKMNAEIRNRLLVESLKRNDVNITKLLNKAKEQNVEHIIRPLIEVLAQSMIE</sequence>
<dbReference type="AlphaFoldDB" id="A0A4D7CQF8"/>
<dbReference type="RefSeq" id="WP_136953162.1">
    <property type="nucleotide sequence ID" value="NZ_CP039712.1"/>
</dbReference>
<proteinExistence type="predicted"/>
<dbReference type="EMBL" id="CP039712">
    <property type="protein sequence ID" value="QCI86328.1"/>
    <property type="molecule type" value="Genomic_DNA"/>
</dbReference>
<evidence type="ECO:0000313" key="2">
    <source>
        <dbReference type="Proteomes" id="UP000298615"/>
    </source>
</evidence>
<dbReference type="Proteomes" id="UP000298615">
    <property type="component" value="Chromosome"/>
</dbReference>
<reference evidence="1 2" key="1">
    <citation type="submission" date="2019-04" db="EMBL/GenBank/DDBJ databases">
        <title>Vagococcus sp. nov., isolated from faeces of yaks (Bos grunniens).</title>
        <authorList>
            <person name="Ge Y."/>
        </authorList>
    </citation>
    <scope>NUCLEOTIDE SEQUENCE [LARGE SCALE GENOMIC DNA]</scope>
    <source>
        <strain evidence="1 2">MN-17</strain>
    </source>
</reference>
<gene>
    <name evidence="1" type="ORF">FA707_04825</name>
</gene>
<dbReference type="KEGG" id="vao:FA707_04825"/>
<protein>
    <submittedName>
        <fullName evidence="1">Uncharacterized protein</fullName>
    </submittedName>
</protein>
<keyword evidence="2" id="KW-1185">Reference proteome</keyword>
<accession>A0A4D7CQF8</accession>
<organism evidence="1 2">
    <name type="scientific">Vagococcus zengguangii</name>
    <dbReference type="NCBI Taxonomy" id="2571750"/>
    <lineage>
        <taxon>Bacteria</taxon>
        <taxon>Bacillati</taxon>
        <taxon>Bacillota</taxon>
        <taxon>Bacilli</taxon>
        <taxon>Lactobacillales</taxon>
        <taxon>Enterococcaceae</taxon>
        <taxon>Vagococcus</taxon>
    </lineage>
</organism>
<name>A0A4D7CQF8_9ENTE</name>
<evidence type="ECO:0000313" key="1">
    <source>
        <dbReference type="EMBL" id="QCI86328.1"/>
    </source>
</evidence>